<protein>
    <submittedName>
        <fullName evidence="2">Uncharacterized protein</fullName>
    </submittedName>
</protein>
<feature type="region of interest" description="Disordered" evidence="1">
    <location>
        <begin position="19"/>
        <end position="44"/>
    </location>
</feature>
<proteinExistence type="predicted"/>
<evidence type="ECO:0000313" key="3">
    <source>
        <dbReference type="Proteomes" id="UP001206692"/>
    </source>
</evidence>
<name>A0ABT1SV33_9FIRM</name>
<feature type="compositionally biased region" description="Basic residues" evidence="1">
    <location>
        <begin position="25"/>
        <end position="36"/>
    </location>
</feature>
<reference evidence="2 3" key="1">
    <citation type="submission" date="2022-06" db="EMBL/GenBank/DDBJ databases">
        <title>Isolation of gut microbiota from human fecal samples.</title>
        <authorList>
            <person name="Pamer E.G."/>
            <person name="Barat B."/>
            <person name="Waligurski E."/>
            <person name="Medina S."/>
            <person name="Paddock L."/>
            <person name="Mostad J."/>
        </authorList>
    </citation>
    <scope>NUCLEOTIDE SEQUENCE [LARGE SCALE GENOMIC DNA]</scope>
    <source>
        <strain evidence="2 3">DFI.1.1</strain>
    </source>
</reference>
<organism evidence="2 3">
    <name type="scientific">Megasphaera massiliensis</name>
    <dbReference type="NCBI Taxonomy" id="1232428"/>
    <lineage>
        <taxon>Bacteria</taxon>
        <taxon>Bacillati</taxon>
        <taxon>Bacillota</taxon>
        <taxon>Negativicutes</taxon>
        <taxon>Veillonellales</taxon>
        <taxon>Veillonellaceae</taxon>
        <taxon>Megasphaera</taxon>
    </lineage>
</organism>
<keyword evidence="3" id="KW-1185">Reference proteome</keyword>
<gene>
    <name evidence="2" type="ORF">NE675_12025</name>
</gene>
<accession>A0ABT1SV33</accession>
<dbReference type="RefSeq" id="WP_256186317.1">
    <property type="nucleotide sequence ID" value="NZ_JANGEW010000166.1"/>
</dbReference>
<dbReference type="EMBL" id="JANGEW010000166">
    <property type="protein sequence ID" value="MCQ5343740.1"/>
    <property type="molecule type" value="Genomic_DNA"/>
</dbReference>
<evidence type="ECO:0000313" key="2">
    <source>
        <dbReference type="EMBL" id="MCQ5343740.1"/>
    </source>
</evidence>
<sequence length="44" mass="4994">MPTGQEKIDKLRENLAKVELGGGQKRIHSQHKKAKLTARERLAK</sequence>
<dbReference type="Proteomes" id="UP001206692">
    <property type="component" value="Unassembled WGS sequence"/>
</dbReference>
<comment type="caution">
    <text evidence="2">The sequence shown here is derived from an EMBL/GenBank/DDBJ whole genome shotgun (WGS) entry which is preliminary data.</text>
</comment>
<dbReference type="Gene3D" id="3.90.226.10">
    <property type="entry name" value="2-enoyl-CoA Hydratase, Chain A, domain 1"/>
    <property type="match status" value="1"/>
</dbReference>
<evidence type="ECO:0000256" key="1">
    <source>
        <dbReference type="SAM" id="MobiDB-lite"/>
    </source>
</evidence>